<dbReference type="Proteomes" id="UP000594014">
    <property type="component" value="Chromosome"/>
</dbReference>
<dbReference type="EMBL" id="CP042469">
    <property type="protein sequence ID" value="QOX64919.1"/>
    <property type="molecule type" value="Genomic_DNA"/>
</dbReference>
<organism evidence="1 2">
    <name type="scientific">Anoxybacterium hadale</name>
    <dbReference type="NCBI Taxonomy" id="3408580"/>
    <lineage>
        <taxon>Bacteria</taxon>
        <taxon>Bacillati</taxon>
        <taxon>Bacillota</taxon>
        <taxon>Clostridia</taxon>
        <taxon>Peptostreptococcales</taxon>
        <taxon>Anaerovoracaceae</taxon>
        <taxon>Anoxybacterium</taxon>
    </lineage>
</organism>
<keyword evidence="1" id="KW-0378">Hydrolase</keyword>
<keyword evidence="2" id="KW-1185">Reference proteome</keyword>
<accession>A0ACD1AF30</accession>
<keyword evidence="1" id="KW-0547">Nucleotide-binding</keyword>
<name>A0ACD1AF30_9FIRM</name>
<keyword evidence="1" id="KW-0067">ATP-binding</keyword>
<proteinExistence type="predicted"/>
<dbReference type="EC" id="3.6.4.12" evidence="1"/>
<evidence type="ECO:0000313" key="2">
    <source>
        <dbReference type="Proteomes" id="UP000594014"/>
    </source>
</evidence>
<keyword evidence="1" id="KW-0347">Helicase</keyword>
<protein>
    <submittedName>
        <fullName evidence="1">Replicative DNA helicase</fullName>
        <ecNumber evidence="1">3.6.4.12</ecNumber>
    </submittedName>
</protein>
<sequence length="445" mass="50331">MSQYERIPPHNDDAEKSVLGSILLDKEALFEVLEILRPEDFYSEMHKEIYSGVIELYRKNQPVDILTVSEELKKRKSLEMVGGRAYIALLSTLVPSTSNAAEYAKIIGEKAILRRLIGTASDIVDKSYQEKMGPSEVLDFAERGIFEIAQQRQSKDFAPIKDVLWSNIARLDELSKLDGNITGLTTGFIDLDARTSGLQKSDLIMLAARPAMGKTAFALNIAQQAAIKGKGTVLIFSLEMSRDQLGQRMLSMESRIEMQKLKTGSLERKDWDQIHMALDSLSKANIFIDDSPGITAMEIKNKCRRLKADKGLDLVVIDYLQLMSYEGKTENRQQEISSLSRFLKLLAREMDCPVIVLSQLSRAVEQRTDHRPILSDLRESGSIEQDADIVMFLYRDEYYNPETTDKPNICEVIIAKQRSGPTGTVELTWLGKYTRFVDKSRISEK</sequence>
<evidence type="ECO:0000313" key="1">
    <source>
        <dbReference type="EMBL" id="QOX64919.1"/>
    </source>
</evidence>
<gene>
    <name evidence="1" type="primary">dnaB</name>
    <name evidence="1" type="ORF">FRZ06_16985</name>
</gene>
<reference evidence="1" key="1">
    <citation type="submission" date="2019-08" db="EMBL/GenBank/DDBJ databases">
        <title>Genome sequence of Clostridiales bacterium MT110.</title>
        <authorList>
            <person name="Cao J."/>
        </authorList>
    </citation>
    <scope>NUCLEOTIDE SEQUENCE</scope>
    <source>
        <strain evidence="1">MT110</strain>
    </source>
</reference>